<comment type="similarity">
    <text evidence="4">Belongs to the GDPGP1 family.</text>
</comment>
<evidence type="ECO:0000259" key="13">
    <source>
        <dbReference type="Pfam" id="PF26216"/>
    </source>
</evidence>
<keyword evidence="7" id="KW-0963">Cytoplasm</keyword>
<keyword evidence="10" id="KW-0548">Nucleotidyltransferase</keyword>
<dbReference type="Pfam" id="PF26217">
    <property type="entry name" value="GDPGP1_N"/>
    <property type="match status" value="2"/>
</dbReference>
<dbReference type="GO" id="GO:0006006">
    <property type="term" value="P:glucose metabolic process"/>
    <property type="evidence" value="ECO:0007669"/>
    <property type="project" value="TreeGrafter"/>
</dbReference>
<evidence type="ECO:0000256" key="5">
    <source>
        <dbReference type="ARBA" id="ARBA00012507"/>
    </source>
</evidence>
<dbReference type="GO" id="GO:0080048">
    <property type="term" value="F:GDP-D-glucose phosphorylase activity"/>
    <property type="evidence" value="ECO:0007669"/>
    <property type="project" value="UniProtKB-EC"/>
</dbReference>
<dbReference type="PANTHER" id="PTHR20884:SF8">
    <property type="entry name" value="GDP-D-GLUCOSE PHOSPHORYLASE 1"/>
    <property type="match status" value="1"/>
</dbReference>
<evidence type="ECO:0000256" key="3">
    <source>
        <dbReference type="ARBA" id="ARBA00004496"/>
    </source>
</evidence>
<dbReference type="GO" id="GO:0016787">
    <property type="term" value="F:hydrolase activity"/>
    <property type="evidence" value="ECO:0007669"/>
    <property type="project" value="UniProtKB-KW"/>
</dbReference>
<keyword evidence="8" id="KW-0344">Guanine-nucleotide releasing factor</keyword>
<keyword evidence="12" id="KW-0378">Hydrolase</keyword>
<evidence type="ECO:0000256" key="11">
    <source>
        <dbReference type="ARBA" id="ARBA00022741"/>
    </source>
</evidence>
<feature type="domain" description="GDPGP1-like N-terminal" evidence="14">
    <location>
        <begin position="47"/>
        <end position="131"/>
    </location>
</feature>
<evidence type="ECO:0000256" key="10">
    <source>
        <dbReference type="ARBA" id="ARBA00022695"/>
    </source>
</evidence>
<feature type="non-terminal residue" evidence="15">
    <location>
        <position position="1"/>
    </location>
</feature>
<evidence type="ECO:0000256" key="6">
    <source>
        <dbReference type="ARBA" id="ARBA00018857"/>
    </source>
</evidence>
<protein>
    <recommendedName>
        <fullName evidence="6">GDP-D-glucose phosphorylase 1</fullName>
        <ecNumber evidence="5">2.7.7.78</ecNumber>
    </recommendedName>
</protein>
<sequence>ANSHYLNFQAMVSKEVKASHELVFKYSNSDFVYNTSSDHGQDMMSAFDSLLLEKWKAADDASLFNYKVDDVETKLLAGKYKFVVQMNANRKIMKRKSQNILNVVQPFEPECFNFTKIKTEEILTNLHYEQNSPKCQPQVLNEKGLMIALHTILLSTTPDIRIGFNSLTGYASVNHFHFHLYYLSHKLNIETAECRRLAGPCYVFKDFPCPAFVFQLENKDVDELIRSVMKVIKLFLSKEIAHNLYITRGTSLDGNSTDGEYDTVRVILWARKPSYGIKDISVFATAVCELAGHVPIYSCDHWNNLSEEDIIPTIKGVCEEEFEDMSPKIMRLFLDNNDVE</sequence>
<feature type="domain" description="GDPGP1-like N-terminal" evidence="14">
    <location>
        <begin position="134"/>
        <end position="181"/>
    </location>
</feature>
<keyword evidence="9" id="KW-0808">Transferase</keyword>
<evidence type="ECO:0000313" key="15">
    <source>
        <dbReference type="EMBL" id="KAK8754544.1"/>
    </source>
</evidence>
<evidence type="ECO:0000256" key="2">
    <source>
        <dbReference type="ARBA" id="ARBA00003049"/>
    </source>
</evidence>
<reference evidence="15 16" key="1">
    <citation type="journal article" date="2024" name="BMC Genomics">
        <title>Genome assembly of redclaw crayfish (Cherax quadricarinatus) provides insights into its immune adaptation and hypoxia tolerance.</title>
        <authorList>
            <person name="Liu Z."/>
            <person name="Zheng J."/>
            <person name="Li H."/>
            <person name="Fang K."/>
            <person name="Wang S."/>
            <person name="He J."/>
            <person name="Zhou D."/>
            <person name="Weng S."/>
            <person name="Chi M."/>
            <person name="Gu Z."/>
            <person name="He J."/>
            <person name="Li F."/>
            <person name="Wang M."/>
        </authorList>
    </citation>
    <scope>NUCLEOTIDE SEQUENCE [LARGE SCALE GENOMIC DNA]</scope>
    <source>
        <strain evidence="15">ZL_2023a</strain>
    </source>
</reference>
<evidence type="ECO:0000256" key="1">
    <source>
        <dbReference type="ARBA" id="ARBA00000063"/>
    </source>
</evidence>
<comment type="caution">
    <text evidence="15">The sequence shown here is derived from an EMBL/GenBank/DDBJ whole genome shotgun (WGS) entry which is preliminary data.</text>
</comment>
<dbReference type="InterPro" id="IPR058866">
    <property type="entry name" value="GDPGP1_N"/>
</dbReference>
<evidence type="ECO:0000256" key="9">
    <source>
        <dbReference type="ARBA" id="ARBA00022679"/>
    </source>
</evidence>
<comment type="catalytic activity">
    <reaction evidence="1">
        <text>GDP-alpha-D-glucose + phosphate = alpha-D-glucose 1-phosphate + GDP + H(+)</text>
        <dbReference type="Rhea" id="RHEA:30387"/>
        <dbReference type="ChEBI" id="CHEBI:15378"/>
        <dbReference type="ChEBI" id="CHEBI:43474"/>
        <dbReference type="ChEBI" id="CHEBI:58189"/>
        <dbReference type="ChEBI" id="CHEBI:58601"/>
        <dbReference type="ChEBI" id="CHEBI:62230"/>
        <dbReference type="EC" id="2.7.7.78"/>
    </reaction>
</comment>
<name>A0AAW0YVR4_CHEQU</name>
<proteinExistence type="inferred from homology"/>
<evidence type="ECO:0000259" key="14">
    <source>
        <dbReference type="Pfam" id="PF26217"/>
    </source>
</evidence>
<feature type="domain" description="GDPGP1-like C-terminal" evidence="13">
    <location>
        <begin position="204"/>
        <end position="331"/>
    </location>
</feature>
<evidence type="ECO:0000256" key="8">
    <source>
        <dbReference type="ARBA" id="ARBA00022658"/>
    </source>
</evidence>
<comment type="subcellular location">
    <subcellularLocation>
        <location evidence="3">Cytoplasm</location>
    </subcellularLocation>
</comment>
<dbReference type="GO" id="GO:0000166">
    <property type="term" value="F:nucleotide binding"/>
    <property type="evidence" value="ECO:0007669"/>
    <property type="project" value="UniProtKB-KW"/>
</dbReference>
<keyword evidence="11" id="KW-0547">Nucleotide-binding</keyword>
<accession>A0AAW0YVR4</accession>
<dbReference type="PANTHER" id="PTHR20884">
    <property type="entry name" value="GDP-D-GLUCOSE PHOSPHORYLASE 1"/>
    <property type="match status" value="1"/>
</dbReference>
<dbReference type="InterPro" id="IPR026506">
    <property type="entry name" value="GDPGP"/>
</dbReference>
<keyword evidence="16" id="KW-1185">Reference proteome</keyword>
<evidence type="ECO:0000256" key="12">
    <source>
        <dbReference type="ARBA" id="ARBA00022801"/>
    </source>
</evidence>
<organism evidence="15 16">
    <name type="scientific">Cherax quadricarinatus</name>
    <name type="common">Australian red claw crayfish</name>
    <dbReference type="NCBI Taxonomy" id="27406"/>
    <lineage>
        <taxon>Eukaryota</taxon>
        <taxon>Metazoa</taxon>
        <taxon>Ecdysozoa</taxon>
        <taxon>Arthropoda</taxon>
        <taxon>Crustacea</taxon>
        <taxon>Multicrustacea</taxon>
        <taxon>Malacostraca</taxon>
        <taxon>Eumalacostraca</taxon>
        <taxon>Eucarida</taxon>
        <taxon>Decapoda</taxon>
        <taxon>Pleocyemata</taxon>
        <taxon>Astacidea</taxon>
        <taxon>Parastacoidea</taxon>
        <taxon>Parastacidae</taxon>
        <taxon>Cherax</taxon>
    </lineage>
</organism>
<dbReference type="GO" id="GO:0005737">
    <property type="term" value="C:cytoplasm"/>
    <property type="evidence" value="ECO:0007669"/>
    <property type="project" value="UniProtKB-SubCell"/>
</dbReference>
<dbReference type="Pfam" id="PF26216">
    <property type="entry name" value="GDPGP1_C"/>
    <property type="match status" value="1"/>
</dbReference>
<dbReference type="Proteomes" id="UP001445076">
    <property type="component" value="Unassembled WGS sequence"/>
</dbReference>
<evidence type="ECO:0000256" key="4">
    <source>
        <dbReference type="ARBA" id="ARBA00006451"/>
    </source>
</evidence>
<gene>
    <name evidence="15" type="ORF">OTU49_016660</name>
</gene>
<evidence type="ECO:0000313" key="16">
    <source>
        <dbReference type="Proteomes" id="UP001445076"/>
    </source>
</evidence>
<evidence type="ECO:0000256" key="7">
    <source>
        <dbReference type="ARBA" id="ARBA00022490"/>
    </source>
</evidence>
<dbReference type="EC" id="2.7.7.78" evidence="5"/>
<dbReference type="InterPro" id="IPR058865">
    <property type="entry name" value="GDPGP1_C"/>
</dbReference>
<dbReference type="EMBL" id="JARKIK010000001">
    <property type="protein sequence ID" value="KAK8754544.1"/>
    <property type="molecule type" value="Genomic_DNA"/>
</dbReference>
<dbReference type="AlphaFoldDB" id="A0AAW0YVR4"/>
<dbReference type="GO" id="GO:0005085">
    <property type="term" value="F:guanyl-nucleotide exchange factor activity"/>
    <property type="evidence" value="ECO:0007669"/>
    <property type="project" value="UniProtKB-KW"/>
</dbReference>
<comment type="function">
    <text evidence="2">Specific and highly efficient GDP-D-glucose phosphorylase regulating the levels of GDP-D-glucose in cells.</text>
</comment>